<reference evidence="1" key="1">
    <citation type="submission" date="2022-04" db="EMBL/GenBank/DDBJ databases">
        <title>Genome of the entomopathogenic fungus Entomophthora muscae.</title>
        <authorList>
            <person name="Elya C."/>
            <person name="Lovett B.R."/>
            <person name="Lee E."/>
            <person name="Macias A.M."/>
            <person name="Hajek A.E."/>
            <person name="De Bivort B.L."/>
            <person name="Kasson M.T."/>
            <person name="De Fine Licht H.H."/>
            <person name="Stajich J.E."/>
        </authorList>
    </citation>
    <scope>NUCLEOTIDE SEQUENCE</scope>
    <source>
        <strain evidence="1">Berkeley</strain>
    </source>
</reference>
<keyword evidence="2" id="KW-1185">Reference proteome</keyword>
<comment type="caution">
    <text evidence="1">The sequence shown here is derived from an EMBL/GenBank/DDBJ whole genome shotgun (WGS) entry which is preliminary data.</text>
</comment>
<dbReference type="EMBL" id="QTSX02000021">
    <property type="protein sequence ID" value="KAJ9090000.1"/>
    <property type="molecule type" value="Genomic_DNA"/>
</dbReference>
<evidence type="ECO:0000313" key="2">
    <source>
        <dbReference type="Proteomes" id="UP001165960"/>
    </source>
</evidence>
<accession>A0ACC2UTL6</accession>
<protein>
    <submittedName>
        <fullName evidence="1">Uncharacterized protein</fullName>
    </submittedName>
</protein>
<organism evidence="1 2">
    <name type="scientific">Entomophthora muscae</name>
    <dbReference type="NCBI Taxonomy" id="34485"/>
    <lineage>
        <taxon>Eukaryota</taxon>
        <taxon>Fungi</taxon>
        <taxon>Fungi incertae sedis</taxon>
        <taxon>Zoopagomycota</taxon>
        <taxon>Entomophthoromycotina</taxon>
        <taxon>Entomophthoromycetes</taxon>
        <taxon>Entomophthorales</taxon>
        <taxon>Entomophthoraceae</taxon>
        <taxon>Entomophthora</taxon>
    </lineage>
</organism>
<gene>
    <name evidence="1" type="ORF">DSO57_1007292</name>
</gene>
<dbReference type="Proteomes" id="UP001165960">
    <property type="component" value="Unassembled WGS sequence"/>
</dbReference>
<name>A0ACC2UTL6_9FUNG</name>
<proteinExistence type="predicted"/>
<evidence type="ECO:0000313" key="1">
    <source>
        <dbReference type="EMBL" id="KAJ9090000.1"/>
    </source>
</evidence>
<sequence>MGIEALINGVIPEENHADIEETGLATDTQSAYQHTEITRVIRKAILTYMKGAKYQHSKVKEWQQQLSDHCLQKLTILKPPFPADAVKYIVSSTILQKGVSGFQSATSCFWDSELDRKFTTYTLLIVIGLITYTHEDEEFHVVVNIFAIAI</sequence>